<evidence type="ECO:0000313" key="2">
    <source>
        <dbReference type="EMBL" id="JAP57069.1"/>
    </source>
</evidence>
<sequence>GGGGGGGGGGGCGRNTQSPLPPLRLLPALATLLPRLISLLPGGPLTDDSVFHDKNMEVLSTTLDLIFLALNHRCQNITGSRPGASQLYFAPRESVTMGCRLMGSLVNLLNHIEELQVLDSLPSLLTLLVRCQDLLQKLANADQLICSAALNTVAQCAVSRLTASQASTQKPLSASAKSGALKHADPVHLPKNFFMDPFETRNGRKEWKRLSSSNGGDLLLSSPPSLIPEIVPRIGLPPSANRRLSSNSPPRDHDDWLPVWRLWTNMVGSLLRPQTSDGLIDGNIYWQRRHLLGQALEDSLLPLGARLPQTSIFTLPTPLLLVTQPTGTGLERTLRLLRLFLPDRVDRVHDGSRKRREDNSRRILWGFLELVVSHADTVSSSAPSLLPVGREEAAAKSSTEVPSTSISSAQLPALSLGPPAPQPLFPLVRVVIGLLAGLEVSWASSLAPKIPFRGLPSLTSSDPNDPTSPVQVALGVFPLVGLPEVSRERVNKLLVDFSHRRADPSSPLYRATSFLLSLILPICHFGDVRQAADMLAASTTSKGGEDCDGSSSVQPLPPLDCLLSRLTPRELAASLSDIRRNLRLRAGFDWFHRTSPARNTAPPPNPPPFITPGLLIALGQSHLMETPGIPDAFGGLLRSMLLCQFRAPTVSARIAAIFDRRECDIISGSSGAPGANGSVNEVAQEGDPSAEPLAEGLEEIDVDGEMMIVIDS</sequence>
<evidence type="ECO:0000256" key="1">
    <source>
        <dbReference type="SAM" id="MobiDB-lite"/>
    </source>
</evidence>
<dbReference type="EMBL" id="GEEE01006156">
    <property type="protein sequence ID" value="JAP57069.1"/>
    <property type="molecule type" value="Transcribed_RNA"/>
</dbReference>
<organism evidence="2">
    <name type="scientific">Schistocephalus solidus</name>
    <name type="common">Tapeworm</name>
    <dbReference type="NCBI Taxonomy" id="70667"/>
    <lineage>
        <taxon>Eukaryota</taxon>
        <taxon>Metazoa</taxon>
        <taxon>Spiralia</taxon>
        <taxon>Lophotrochozoa</taxon>
        <taxon>Platyhelminthes</taxon>
        <taxon>Cestoda</taxon>
        <taxon>Eucestoda</taxon>
        <taxon>Diphyllobothriidea</taxon>
        <taxon>Diphyllobothriidae</taxon>
        <taxon>Schistocephalus</taxon>
    </lineage>
</organism>
<feature type="non-terminal residue" evidence="2">
    <location>
        <position position="1"/>
    </location>
</feature>
<feature type="region of interest" description="Disordered" evidence="1">
    <location>
        <begin position="669"/>
        <end position="690"/>
    </location>
</feature>
<gene>
    <name evidence="2" type="ORF">TR137291</name>
</gene>
<dbReference type="AlphaFoldDB" id="A0A0X3PZI1"/>
<accession>A0A0X3PZI1</accession>
<protein>
    <submittedName>
        <fullName evidence="2">Uncharacterized protein</fullName>
    </submittedName>
</protein>
<name>A0A0X3PZI1_SCHSO</name>
<feature type="compositionally biased region" description="Low complexity" evidence="1">
    <location>
        <begin position="669"/>
        <end position="678"/>
    </location>
</feature>
<proteinExistence type="predicted"/>
<reference evidence="2" key="1">
    <citation type="submission" date="2016-01" db="EMBL/GenBank/DDBJ databases">
        <title>Reference transcriptome for the parasite Schistocephalus solidus: insights into the molecular evolution of parasitism.</title>
        <authorList>
            <person name="Hebert F.O."/>
            <person name="Grambauer S."/>
            <person name="Barber I."/>
            <person name="Landry C.R."/>
            <person name="Aubin-Horth N."/>
        </authorList>
    </citation>
    <scope>NUCLEOTIDE SEQUENCE</scope>
</reference>